<accession>A0A6C1KEH3</accession>
<reference evidence="1 2" key="1">
    <citation type="submission" date="2019-05" db="EMBL/GenBank/DDBJ databases">
        <authorList>
            <person name="Zhou X."/>
        </authorList>
    </citation>
    <scope>NUCLEOTIDE SEQUENCE [LARGE SCALE GENOMIC DNA]</scope>
    <source>
        <strain evidence="1 2">DSM 432</strain>
    </source>
</reference>
<name>A0A6C1KEH3_XANAU</name>
<dbReference type="Proteomes" id="UP000305131">
    <property type="component" value="Unassembled WGS sequence"/>
</dbReference>
<sequence length="72" mass="7785">MGRSLPPTDPFSLRIVIGDAEMQASSIDDVVRFLRQQEADDFADLLMTLPSDGAPPSLSDVCARMEALCAMV</sequence>
<dbReference type="AlphaFoldDB" id="A0A6C1KEH3"/>
<comment type="caution">
    <text evidence="1">The sequence shown here is derived from an EMBL/GenBank/DDBJ whole genome shotgun (WGS) entry which is preliminary data.</text>
</comment>
<protein>
    <submittedName>
        <fullName evidence="1">Uncharacterized protein</fullName>
    </submittedName>
</protein>
<dbReference type="OrthoDB" id="8450174at2"/>
<gene>
    <name evidence="1" type="ORF">FBQ73_15030</name>
</gene>
<organism evidence="1 2">
    <name type="scientific">Xanthobacter autotrophicus</name>
    <dbReference type="NCBI Taxonomy" id="280"/>
    <lineage>
        <taxon>Bacteria</taxon>
        <taxon>Pseudomonadati</taxon>
        <taxon>Pseudomonadota</taxon>
        <taxon>Alphaproteobacteria</taxon>
        <taxon>Hyphomicrobiales</taxon>
        <taxon>Xanthobacteraceae</taxon>
        <taxon>Xanthobacter</taxon>
    </lineage>
</organism>
<proteinExistence type="predicted"/>
<dbReference type="EMBL" id="VAUP01000031">
    <property type="protein sequence ID" value="TLX42161.1"/>
    <property type="molecule type" value="Genomic_DNA"/>
</dbReference>
<evidence type="ECO:0000313" key="1">
    <source>
        <dbReference type="EMBL" id="TLX42161.1"/>
    </source>
</evidence>
<dbReference type="RefSeq" id="WP_138400303.1">
    <property type="nucleotide sequence ID" value="NZ_JBAFVI010000003.1"/>
</dbReference>
<dbReference type="GeneID" id="95774765"/>
<evidence type="ECO:0000313" key="2">
    <source>
        <dbReference type="Proteomes" id="UP000305131"/>
    </source>
</evidence>